<dbReference type="Pfam" id="PF07653">
    <property type="entry name" value="SH3_2"/>
    <property type="match status" value="1"/>
</dbReference>
<reference evidence="5 6" key="1">
    <citation type="submission" date="2024-06" db="EMBL/GenBank/DDBJ databases">
        <authorList>
            <person name="Pan Q."/>
            <person name="Wen M."/>
            <person name="Jouanno E."/>
            <person name="Zahm M."/>
            <person name="Klopp C."/>
            <person name="Cabau C."/>
            <person name="Louis A."/>
            <person name="Berthelot C."/>
            <person name="Parey E."/>
            <person name="Roest Crollius H."/>
            <person name="Montfort J."/>
            <person name="Robinson-Rechavi M."/>
            <person name="Bouchez O."/>
            <person name="Lampietro C."/>
            <person name="Lopez Roques C."/>
            <person name="Donnadieu C."/>
            <person name="Postlethwait J."/>
            <person name="Bobe J."/>
            <person name="Verreycken H."/>
            <person name="Guiguen Y."/>
        </authorList>
    </citation>
    <scope>NUCLEOTIDE SEQUENCE [LARGE SCALE GENOMIC DNA]</scope>
    <source>
        <strain evidence="5">Up_M1</strain>
        <tissue evidence="5">Testis</tissue>
    </source>
</reference>
<feature type="region of interest" description="Disordered" evidence="3">
    <location>
        <begin position="143"/>
        <end position="163"/>
    </location>
</feature>
<dbReference type="EMBL" id="JAGEUA010000002">
    <property type="protein sequence ID" value="KAL1006487.1"/>
    <property type="molecule type" value="Genomic_DNA"/>
</dbReference>
<dbReference type="SUPFAM" id="SSF50044">
    <property type="entry name" value="SH3-domain"/>
    <property type="match status" value="1"/>
</dbReference>
<evidence type="ECO:0000313" key="6">
    <source>
        <dbReference type="Proteomes" id="UP001557470"/>
    </source>
</evidence>
<feature type="compositionally biased region" description="Polar residues" evidence="3">
    <location>
        <begin position="153"/>
        <end position="163"/>
    </location>
</feature>
<name>A0ABD0XF82_UMBPY</name>
<proteinExistence type="predicted"/>
<evidence type="ECO:0000256" key="1">
    <source>
        <dbReference type="ARBA" id="ARBA00022443"/>
    </source>
</evidence>
<dbReference type="InterPro" id="IPR036028">
    <property type="entry name" value="SH3-like_dom_sf"/>
</dbReference>
<gene>
    <name evidence="5" type="ORF">UPYG_G00072990</name>
</gene>
<keyword evidence="1 2" id="KW-0728">SH3 domain</keyword>
<feature type="domain" description="SH3" evidence="4">
    <location>
        <begin position="1"/>
        <end position="56"/>
    </location>
</feature>
<evidence type="ECO:0000313" key="5">
    <source>
        <dbReference type="EMBL" id="KAL1006487.1"/>
    </source>
</evidence>
<protein>
    <recommendedName>
        <fullName evidence="4">SH3 domain-containing protein</fullName>
    </recommendedName>
</protein>
<keyword evidence="6" id="KW-1185">Reference proteome</keyword>
<sequence>MVVKRSYKPHWPDELELTRGEVILVLFKDEEARWFGRHQNGHQGYFPSSHVAELSDQDDESARDVHHLARRASAPATYAGGTGALRLQALRRASRAVAGGGSEGESEGPILILKSQISLPNVQPQTQDQPKAHNSPSFLHRILSKHRRKSGCHGSTNTGYMAD</sequence>
<evidence type="ECO:0000256" key="3">
    <source>
        <dbReference type="SAM" id="MobiDB-lite"/>
    </source>
</evidence>
<evidence type="ECO:0000259" key="4">
    <source>
        <dbReference type="PROSITE" id="PS50002"/>
    </source>
</evidence>
<evidence type="ECO:0000256" key="2">
    <source>
        <dbReference type="PROSITE-ProRule" id="PRU00192"/>
    </source>
</evidence>
<organism evidence="5 6">
    <name type="scientific">Umbra pygmaea</name>
    <name type="common">Eastern mudminnow</name>
    <dbReference type="NCBI Taxonomy" id="75934"/>
    <lineage>
        <taxon>Eukaryota</taxon>
        <taxon>Metazoa</taxon>
        <taxon>Chordata</taxon>
        <taxon>Craniata</taxon>
        <taxon>Vertebrata</taxon>
        <taxon>Euteleostomi</taxon>
        <taxon>Actinopterygii</taxon>
        <taxon>Neopterygii</taxon>
        <taxon>Teleostei</taxon>
        <taxon>Protacanthopterygii</taxon>
        <taxon>Esociformes</taxon>
        <taxon>Umbridae</taxon>
        <taxon>Umbra</taxon>
    </lineage>
</organism>
<comment type="caution">
    <text evidence="5">The sequence shown here is derived from an EMBL/GenBank/DDBJ whole genome shotgun (WGS) entry which is preliminary data.</text>
</comment>
<dbReference type="PROSITE" id="PS50002">
    <property type="entry name" value="SH3"/>
    <property type="match status" value="1"/>
</dbReference>
<dbReference type="Proteomes" id="UP001557470">
    <property type="component" value="Unassembled WGS sequence"/>
</dbReference>
<dbReference type="AlphaFoldDB" id="A0ABD0XF82"/>
<accession>A0ABD0XF82</accession>
<dbReference type="InterPro" id="IPR001452">
    <property type="entry name" value="SH3_domain"/>
</dbReference>
<dbReference type="SMART" id="SM00326">
    <property type="entry name" value="SH3"/>
    <property type="match status" value="1"/>
</dbReference>
<dbReference type="Gene3D" id="2.30.30.40">
    <property type="entry name" value="SH3 Domains"/>
    <property type="match status" value="1"/>
</dbReference>